<organism evidence="1 2">
    <name type="scientific">Melastoma candidum</name>
    <dbReference type="NCBI Taxonomy" id="119954"/>
    <lineage>
        <taxon>Eukaryota</taxon>
        <taxon>Viridiplantae</taxon>
        <taxon>Streptophyta</taxon>
        <taxon>Embryophyta</taxon>
        <taxon>Tracheophyta</taxon>
        <taxon>Spermatophyta</taxon>
        <taxon>Magnoliopsida</taxon>
        <taxon>eudicotyledons</taxon>
        <taxon>Gunneridae</taxon>
        <taxon>Pentapetalae</taxon>
        <taxon>rosids</taxon>
        <taxon>malvids</taxon>
        <taxon>Myrtales</taxon>
        <taxon>Melastomataceae</taxon>
        <taxon>Melastomatoideae</taxon>
        <taxon>Melastomateae</taxon>
        <taxon>Melastoma</taxon>
    </lineage>
</organism>
<dbReference type="Proteomes" id="UP001057402">
    <property type="component" value="Chromosome 1"/>
</dbReference>
<reference evidence="2" key="1">
    <citation type="journal article" date="2023" name="Front. Plant Sci.">
        <title>Chromosomal-level genome assembly of Melastoma candidum provides insights into trichome evolution.</title>
        <authorList>
            <person name="Zhong Y."/>
            <person name="Wu W."/>
            <person name="Sun C."/>
            <person name="Zou P."/>
            <person name="Liu Y."/>
            <person name="Dai S."/>
            <person name="Zhou R."/>
        </authorList>
    </citation>
    <scope>NUCLEOTIDE SEQUENCE [LARGE SCALE GENOMIC DNA]</scope>
</reference>
<sequence>MSDHLVLFVNRLVTDSTLRDDNLRGMHELPPLASRDFAAEFVLPSEKDMAMVSPPAKLVQCRICHEEDEDSNLEVPCSCKGSLKYAHRNCVQRWCNEKGDTDCEICLQQFRPNYTASLTSSGCNDTPPSFRGITWDVSGRDLLDYTGSPEFGDEDFSYPKGLVCCRIVAIIFLVLLVLRCTLPIVLSGVGKHSLTFTVLFLRTVGFLLPMYIMAKVFTIIRQRQRESVLQTSVNLAEEENELPEWQPSSRSIQIG</sequence>
<dbReference type="EMBL" id="CM042880">
    <property type="protein sequence ID" value="KAI4387640.1"/>
    <property type="molecule type" value="Genomic_DNA"/>
</dbReference>
<comment type="caution">
    <text evidence="1">The sequence shown here is derived from an EMBL/GenBank/DDBJ whole genome shotgun (WGS) entry which is preliminary data.</text>
</comment>
<proteinExistence type="predicted"/>
<name>A0ACB9S8X0_9MYRT</name>
<gene>
    <name evidence="1" type="ORF">MLD38_000059</name>
</gene>
<evidence type="ECO:0000313" key="1">
    <source>
        <dbReference type="EMBL" id="KAI4387640.1"/>
    </source>
</evidence>
<accession>A0ACB9S8X0</accession>
<evidence type="ECO:0000313" key="2">
    <source>
        <dbReference type="Proteomes" id="UP001057402"/>
    </source>
</evidence>
<protein>
    <submittedName>
        <fullName evidence="1">Uncharacterized protein</fullName>
    </submittedName>
</protein>
<keyword evidence="2" id="KW-1185">Reference proteome</keyword>